<sequence length="65" mass="7323">MMNSGVNLYSAQIDKIHPRTASRDDYYGRITETETGETVSKCAIHEYIELLTLQLSLNKTALNTC</sequence>
<gene>
    <name evidence="1" type="primary">AlNc14C104G6165</name>
    <name evidence="1" type="ORF">ALNC14_069760</name>
</gene>
<organism evidence="1">
    <name type="scientific">Albugo laibachii Nc14</name>
    <dbReference type="NCBI Taxonomy" id="890382"/>
    <lineage>
        <taxon>Eukaryota</taxon>
        <taxon>Sar</taxon>
        <taxon>Stramenopiles</taxon>
        <taxon>Oomycota</taxon>
        <taxon>Peronosporomycetes</taxon>
        <taxon>Albuginales</taxon>
        <taxon>Albuginaceae</taxon>
        <taxon>Albugo</taxon>
    </lineage>
</organism>
<protein>
    <submittedName>
        <fullName evidence="1">AlNc14C104G6165 protein</fullName>
    </submittedName>
</protein>
<evidence type="ECO:0000313" key="1">
    <source>
        <dbReference type="EMBL" id="CCA20833.1"/>
    </source>
</evidence>
<proteinExistence type="predicted"/>
<reference evidence="1" key="1">
    <citation type="journal article" date="2011" name="PLoS Biol.">
        <title>Gene gain and loss during evolution of obligate parasitism in the white rust pathogen of Arabidopsis thaliana.</title>
        <authorList>
            <person name="Kemen E."/>
            <person name="Gardiner A."/>
            <person name="Schultz-Larsen T."/>
            <person name="Kemen A.C."/>
            <person name="Balmuth A.L."/>
            <person name="Robert-Seilaniantz A."/>
            <person name="Bailey K."/>
            <person name="Holub E."/>
            <person name="Studholme D.J."/>
            <person name="Maclean D."/>
            <person name="Jones J.D."/>
        </authorList>
    </citation>
    <scope>NUCLEOTIDE SEQUENCE</scope>
</reference>
<dbReference type="HOGENOM" id="CLU_2854325_0_0_1"/>
<dbReference type="AlphaFoldDB" id="F0WHV8"/>
<accession>F0WHV8</accession>
<dbReference type="EMBL" id="FR824149">
    <property type="protein sequence ID" value="CCA20833.1"/>
    <property type="molecule type" value="Genomic_DNA"/>
</dbReference>
<reference evidence="1" key="2">
    <citation type="submission" date="2011-02" db="EMBL/GenBank/DDBJ databases">
        <authorList>
            <person name="MacLean D."/>
        </authorList>
    </citation>
    <scope>NUCLEOTIDE SEQUENCE</scope>
</reference>
<name>F0WHV8_9STRA</name>